<keyword evidence="7" id="KW-1015">Disulfide bond</keyword>
<evidence type="ECO:0000256" key="4">
    <source>
        <dbReference type="ARBA" id="ARBA00022989"/>
    </source>
</evidence>
<dbReference type="GO" id="GO:0071880">
    <property type="term" value="P:adenylate cyclase-activating adrenergic receptor signaling pathway"/>
    <property type="evidence" value="ECO:0007669"/>
    <property type="project" value="TreeGrafter"/>
</dbReference>
<name>A0A068WCG7_ECHGR</name>
<feature type="transmembrane region" description="Helical" evidence="11">
    <location>
        <begin position="76"/>
        <end position="97"/>
    </location>
</feature>
<proteinExistence type="inferred from homology"/>
<keyword evidence="8 10" id="KW-0675">Receptor</keyword>
<dbReference type="PROSITE" id="PS50262">
    <property type="entry name" value="G_PROTEIN_RECEP_F1_2"/>
    <property type="match status" value="1"/>
</dbReference>
<keyword evidence="2" id="KW-1003">Cell membrane</keyword>
<keyword evidence="6 11" id="KW-0472">Membrane</keyword>
<dbReference type="AlphaFoldDB" id="A0A068WCG7"/>
<dbReference type="OrthoDB" id="5956310at2759"/>
<dbReference type="Proteomes" id="UP000492820">
    <property type="component" value="Unassembled WGS sequence"/>
</dbReference>
<evidence type="ECO:0000256" key="2">
    <source>
        <dbReference type="ARBA" id="ARBA00022475"/>
    </source>
</evidence>
<reference evidence="15" key="3">
    <citation type="submission" date="2020-10" db="UniProtKB">
        <authorList>
            <consortium name="WormBaseParasite"/>
        </authorList>
    </citation>
    <scope>IDENTIFICATION</scope>
</reference>
<feature type="transmembrane region" description="Helical" evidence="11">
    <location>
        <begin position="565"/>
        <end position="584"/>
    </location>
</feature>
<feature type="transmembrane region" description="Helical" evidence="11">
    <location>
        <begin position="38"/>
        <end position="64"/>
    </location>
</feature>
<keyword evidence="5 10" id="KW-0297">G-protein coupled receptor</keyword>
<dbReference type="GO" id="GO:0005886">
    <property type="term" value="C:plasma membrane"/>
    <property type="evidence" value="ECO:0007669"/>
    <property type="project" value="UniProtKB-SubCell"/>
</dbReference>
<evidence type="ECO:0000256" key="8">
    <source>
        <dbReference type="ARBA" id="ARBA00023170"/>
    </source>
</evidence>
<dbReference type="EMBL" id="LK028577">
    <property type="protein sequence ID" value="CDS17742.1"/>
    <property type="molecule type" value="Genomic_DNA"/>
</dbReference>
<dbReference type="InterPro" id="IPR000276">
    <property type="entry name" value="GPCR_Rhodpsn"/>
</dbReference>
<evidence type="ECO:0000259" key="12">
    <source>
        <dbReference type="PROSITE" id="PS50262"/>
    </source>
</evidence>
<evidence type="ECO:0000256" key="1">
    <source>
        <dbReference type="ARBA" id="ARBA00004651"/>
    </source>
</evidence>
<feature type="domain" description="G-protein coupled receptors family 1 profile" evidence="12">
    <location>
        <begin position="55"/>
        <end position="581"/>
    </location>
</feature>
<feature type="transmembrane region" description="Helical" evidence="11">
    <location>
        <begin position="528"/>
        <end position="545"/>
    </location>
</feature>
<evidence type="ECO:0000256" key="7">
    <source>
        <dbReference type="ARBA" id="ARBA00023157"/>
    </source>
</evidence>
<keyword evidence="9 10" id="KW-0807">Transducer</keyword>
<feature type="transmembrane region" description="Helical" evidence="11">
    <location>
        <begin position="205"/>
        <end position="224"/>
    </location>
</feature>
<protein>
    <submittedName>
        <fullName evidence="13 15">G protein coupled 5 hydroxytryptamine receptor</fullName>
    </submittedName>
</protein>
<dbReference type="PANTHER" id="PTHR24248:SF199">
    <property type="entry name" value="IP13425P-RELATED"/>
    <property type="match status" value="1"/>
</dbReference>
<dbReference type="GO" id="GO:0004993">
    <property type="term" value="F:G protein-coupled serotonin receptor activity"/>
    <property type="evidence" value="ECO:0007669"/>
    <property type="project" value="UniProtKB-ARBA"/>
</dbReference>
<evidence type="ECO:0000313" key="15">
    <source>
        <dbReference type="WBParaSite" id="EgrG_001050800"/>
    </source>
</evidence>
<dbReference type="PRINTS" id="PR00237">
    <property type="entry name" value="GPCRRHODOPSN"/>
</dbReference>
<accession>A0A068WCG7</accession>
<evidence type="ECO:0000256" key="9">
    <source>
        <dbReference type="ARBA" id="ARBA00023224"/>
    </source>
</evidence>
<keyword evidence="4 11" id="KW-1133">Transmembrane helix</keyword>
<dbReference type="SMR" id="A0A068WCG7"/>
<reference evidence="13 14" key="1">
    <citation type="journal article" date="2013" name="Nature">
        <title>The genomes of four tapeworm species reveal adaptations to parasitism.</title>
        <authorList>
            <person name="Tsai I.J."/>
            <person name="Zarowiecki M."/>
            <person name="Holroyd N."/>
            <person name="Garciarrubio A."/>
            <person name="Sanchez-Flores A."/>
            <person name="Brooks K.L."/>
            <person name="Tracey A."/>
            <person name="Bobes R.J."/>
            <person name="Fragoso G."/>
            <person name="Sciutto E."/>
            <person name="Aslett M."/>
            <person name="Beasley H."/>
            <person name="Bennett H.M."/>
            <person name="Cai J."/>
            <person name="Camicia F."/>
            <person name="Clark R."/>
            <person name="Cucher M."/>
            <person name="De Silva N."/>
            <person name="Day T.A."/>
            <person name="Deplazes P."/>
            <person name="Estrada K."/>
            <person name="Fernandez C."/>
            <person name="Holland P.W."/>
            <person name="Hou J."/>
            <person name="Hu S."/>
            <person name="Huckvale T."/>
            <person name="Hung S.S."/>
            <person name="Kamenetzky L."/>
            <person name="Keane J.A."/>
            <person name="Kiss F."/>
            <person name="Koziol U."/>
            <person name="Lambert O."/>
            <person name="Liu K."/>
            <person name="Luo X."/>
            <person name="Luo Y."/>
            <person name="Macchiaroli N."/>
            <person name="Nichol S."/>
            <person name="Paps J."/>
            <person name="Parkinson J."/>
            <person name="Pouchkina-Stantcheva N."/>
            <person name="Riddiford N."/>
            <person name="Rosenzvit M."/>
            <person name="Salinas G."/>
            <person name="Wasmuth J.D."/>
            <person name="Zamanian M."/>
            <person name="Zheng Y."/>
            <person name="Cai X."/>
            <person name="Soberon X."/>
            <person name="Olson P.D."/>
            <person name="Laclette J.P."/>
            <person name="Brehm K."/>
            <person name="Berriman M."/>
            <person name="Garciarrubio A."/>
            <person name="Bobes R.J."/>
            <person name="Fragoso G."/>
            <person name="Sanchez-Flores A."/>
            <person name="Estrada K."/>
            <person name="Cevallos M.A."/>
            <person name="Morett E."/>
            <person name="Gonzalez V."/>
            <person name="Portillo T."/>
            <person name="Ochoa-Leyva A."/>
            <person name="Jose M.V."/>
            <person name="Sciutto E."/>
            <person name="Landa A."/>
            <person name="Jimenez L."/>
            <person name="Valdes V."/>
            <person name="Carrero J.C."/>
            <person name="Larralde C."/>
            <person name="Morales-Montor J."/>
            <person name="Limon-Lason J."/>
            <person name="Soberon X."/>
            <person name="Laclette J.P."/>
        </authorList>
    </citation>
    <scope>NUCLEOTIDE SEQUENCE [LARGE SCALE GENOMIC DNA]</scope>
</reference>
<dbReference type="GO" id="GO:0043410">
    <property type="term" value="P:positive regulation of MAPK cascade"/>
    <property type="evidence" value="ECO:0007669"/>
    <property type="project" value="TreeGrafter"/>
</dbReference>
<comment type="subcellular location">
    <subcellularLocation>
        <location evidence="1">Cell membrane</location>
        <topology evidence="1">Multi-pass membrane protein</topology>
    </subcellularLocation>
</comment>
<evidence type="ECO:0000256" key="6">
    <source>
        <dbReference type="ARBA" id="ARBA00023136"/>
    </source>
</evidence>
<evidence type="ECO:0000256" key="10">
    <source>
        <dbReference type="RuleBase" id="RU000688"/>
    </source>
</evidence>
<dbReference type="WBParaSite" id="EgrG_001050800">
    <property type="protein sequence ID" value="EgrG_001050800"/>
    <property type="gene ID" value="EgrG_001050800"/>
</dbReference>
<feature type="transmembrane region" description="Helical" evidence="11">
    <location>
        <begin position="103"/>
        <end position="130"/>
    </location>
</feature>
<dbReference type="PROSITE" id="PS00237">
    <property type="entry name" value="G_PROTEIN_RECEP_F1_1"/>
    <property type="match status" value="1"/>
</dbReference>
<evidence type="ECO:0000256" key="5">
    <source>
        <dbReference type="ARBA" id="ARBA00023040"/>
    </source>
</evidence>
<organism evidence="13">
    <name type="scientific">Echinococcus granulosus</name>
    <name type="common">Hydatid tapeworm</name>
    <dbReference type="NCBI Taxonomy" id="6210"/>
    <lineage>
        <taxon>Eukaryota</taxon>
        <taxon>Metazoa</taxon>
        <taxon>Spiralia</taxon>
        <taxon>Lophotrochozoa</taxon>
        <taxon>Platyhelminthes</taxon>
        <taxon>Cestoda</taxon>
        <taxon>Eucestoda</taxon>
        <taxon>Cyclophyllidea</taxon>
        <taxon>Taeniidae</taxon>
        <taxon>Echinococcus</taxon>
        <taxon>Echinococcus granulosus group</taxon>
    </lineage>
</organism>
<dbReference type="Pfam" id="PF00001">
    <property type="entry name" value="7tm_1"/>
    <property type="match status" value="1"/>
</dbReference>
<evidence type="ECO:0000313" key="13">
    <source>
        <dbReference type="EMBL" id="CDS17742.1"/>
    </source>
</evidence>
<comment type="similarity">
    <text evidence="10">Belongs to the G-protein coupled receptor 1 family.</text>
</comment>
<evidence type="ECO:0000256" key="3">
    <source>
        <dbReference type="ARBA" id="ARBA00022692"/>
    </source>
</evidence>
<dbReference type="Gene3D" id="1.20.1070.10">
    <property type="entry name" value="Rhodopsin 7-helix transmembrane proteins"/>
    <property type="match status" value="2"/>
</dbReference>
<evidence type="ECO:0000313" key="14">
    <source>
        <dbReference type="Proteomes" id="UP000492820"/>
    </source>
</evidence>
<dbReference type="SUPFAM" id="SSF81321">
    <property type="entry name" value="Family A G protein-coupled receptor-like"/>
    <property type="match status" value="1"/>
</dbReference>
<evidence type="ECO:0000256" key="11">
    <source>
        <dbReference type="SAM" id="Phobius"/>
    </source>
</evidence>
<dbReference type="InterPro" id="IPR017452">
    <property type="entry name" value="GPCR_Rhodpsn_7TM"/>
</dbReference>
<gene>
    <name evidence="13" type="ORF">EgrG_001050800</name>
</gene>
<sequence length="606" mass="68859">MAEVEATTSLEWMMSPVAAVDENRTIAVFEVAHSWAHVYIVSIFLGFLIICIICGNALVVLAVLTERHLRVVSNYLILSLAMADLLVAVVVMPLSLVHEVSKVWWLGLALCDLWICTDVLLCTVSTLHLCAIAIERCLAVSSLAYLRHRSATFVLIMVSICWILATMVSLPARFHARRQLEIPNVVYEGICEINMGEGYTIYSNLLAFDLPMVFIVLMYARIYFTARRHIRKKHFVKYQTNSTTIKGNSYQSATSAENPESHRYCCYCCGYVMETRFHKGRTMFNVDSTQCSGFQCSSSSDKRMVATDPPETVVAAAVTAMRMAATMISTTKEPGWGTYESESSDSEGTFNLISFNSLKNPNYDDESQFYASRQMNCQPLTYDILRSLQKQKELGSNREVIASPSGKELVRELSSYTNCSSILYADENSKPNSLSSSMYSSMIHTSDSREVENGNTTEEPQLRNFVPLCIYYKKQRQQRWLAQGRIFNKKASEVMKNLSVNESDSGIKPEEERYLRERLEQRRERKTVRTLAIITGCFVLCWLPFNIHALLSPFFGRIHPIGVSVLLWLGYLNSLLNPIIYTIFSKDFRSAFRRIICQGPRLKCFR</sequence>
<keyword evidence="3 10" id="KW-0812">Transmembrane</keyword>
<feature type="transmembrane region" description="Helical" evidence="11">
    <location>
        <begin position="151"/>
        <end position="170"/>
    </location>
</feature>
<reference evidence="13" key="2">
    <citation type="submission" date="2014-06" db="EMBL/GenBank/DDBJ databases">
        <authorList>
            <person name="Aslett M."/>
        </authorList>
    </citation>
    <scope>NUCLEOTIDE SEQUENCE</scope>
</reference>
<dbReference type="PANTHER" id="PTHR24248">
    <property type="entry name" value="ADRENERGIC RECEPTOR-RELATED G-PROTEIN COUPLED RECEPTOR"/>
    <property type="match status" value="1"/>
</dbReference>